<dbReference type="AlphaFoldDB" id="A0AAV5EQ94"/>
<protein>
    <submittedName>
        <fullName evidence="1">Uncharacterized protein</fullName>
    </submittedName>
</protein>
<dbReference type="EMBL" id="BQKI01000077">
    <property type="protein sequence ID" value="GJN24815.1"/>
    <property type="molecule type" value="Genomic_DNA"/>
</dbReference>
<comment type="caution">
    <text evidence="1">The sequence shown here is derived from an EMBL/GenBank/DDBJ whole genome shotgun (WGS) entry which is preliminary data.</text>
</comment>
<accession>A0AAV5EQ94</accession>
<keyword evidence="2" id="KW-1185">Reference proteome</keyword>
<reference evidence="1" key="2">
    <citation type="submission" date="2021-12" db="EMBL/GenBank/DDBJ databases">
        <title>Resequencing data analysis of finger millet.</title>
        <authorList>
            <person name="Hatakeyama M."/>
            <person name="Aluri S."/>
            <person name="Balachadran M.T."/>
            <person name="Sivarajan S.R."/>
            <person name="Poveda L."/>
            <person name="Shimizu-Inatsugi R."/>
            <person name="Schlapbach R."/>
            <person name="Sreeman S.M."/>
            <person name="Shimizu K.K."/>
        </authorList>
    </citation>
    <scope>NUCLEOTIDE SEQUENCE</scope>
</reference>
<dbReference type="Proteomes" id="UP001054889">
    <property type="component" value="Unassembled WGS sequence"/>
</dbReference>
<evidence type="ECO:0000313" key="1">
    <source>
        <dbReference type="EMBL" id="GJN24815.1"/>
    </source>
</evidence>
<proteinExistence type="predicted"/>
<organism evidence="1 2">
    <name type="scientific">Eleusine coracana subsp. coracana</name>
    <dbReference type="NCBI Taxonomy" id="191504"/>
    <lineage>
        <taxon>Eukaryota</taxon>
        <taxon>Viridiplantae</taxon>
        <taxon>Streptophyta</taxon>
        <taxon>Embryophyta</taxon>
        <taxon>Tracheophyta</taxon>
        <taxon>Spermatophyta</taxon>
        <taxon>Magnoliopsida</taxon>
        <taxon>Liliopsida</taxon>
        <taxon>Poales</taxon>
        <taxon>Poaceae</taxon>
        <taxon>PACMAD clade</taxon>
        <taxon>Chloridoideae</taxon>
        <taxon>Cynodonteae</taxon>
        <taxon>Eleusininae</taxon>
        <taxon>Eleusine</taxon>
    </lineage>
</organism>
<name>A0AAV5EQ94_ELECO</name>
<gene>
    <name evidence="1" type="primary">gb12581</name>
    <name evidence="1" type="ORF">PR202_gb12581</name>
</gene>
<sequence>MLHVVVVALEHDALHLIHDRELKPGALGPAHVSGLVAHLHPRSCRVRINDHGLLPPIARVPDGEEHRVPLPRRGGHLLHQRRLPAGHQLHGVRVLRHRVIRQVHVLDHLRVRYNHPPWSRCTSSIMGGISTPHDMLWKMYGTTSKSPFLNMLPARLG</sequence>
<evidence type="ECO:0000313" key="2">
    <source>
        <dbReference type="Proteomes" id="UP001054889"/>
    </source>
</evidence>
<reference evidence="1" key="1">
    <citation type="journal article" date="2018" name="DNA Res.">
        <title>Multiple hybrid de novo genome assembly of finger millet, an orphan allotetraploid crop.</title>
        <authorList>
            <person name="Hatakeyama M."/>
            <person name="Aluri S."/>
            <person name="Balachadran M.T."/>
            <person name="Sivarajan S.R."/>
            <person name="Patrignani A."/>
            <person name="Gruter S."/>
            <person name="Poveda L."/>
            <person name="Shimizu-Inatsugi R."/>
            <person name="Baeten J."/>
            <person name="Francoijs K.J."/>
            <person name="Nataraja K.N."/>
            <person name="Reddy Y.A.N."/>
            <person name="Phadnis S."/>
            <person name="Ravikumar R.L."/>
            <person name="Schlapbach R."/>
            <person name="Sreeman S.M."/>
            <person name="Shimizu K.K."/>
        </authorList>
    </citation>
    <scope>NUCLEOTIDE SEQUENCE</scope>
</reference>